<feature type="compositionally biased region" description="Pro residues" evidence="1">
    <location>
        <begin position="26"/>
        <end position="36"/>
    </location>
</feature>
<comment type="caution">
    <text evidence="3">The sequence shown here is derived from an EMBL/GenBank/DDBJ whole genome shotgun (WGS) entry which is preliminary data.</text>
</comment>
<evidence type="ECO:0000313" key="3">
    <source>
        <dbReference type="EMBL" id="GCC40713.1"/>
    </source>
</evidence>
<evidence type="ECO:0000256" key="2">
    <source>
        <dbReference type="SAM" id="SignalP"/>
    </source>
</evidence>
<reference evidence="3 4" key="1">
    <citation type="journal article" date="2018" name="Nat. Ecol. Evol.">
        <title>Shark genomes provide insights into elasmobranch evolution and the origin of vertebrates.</title>
        <authorList>
            <person name="Hara Y"/>
            <person name="Yamaguchi K"/>
            <person name="Onimaru K"/>
            <person name="Kadota M"/>
            <person name="Koyanagi M"/>
            <person name="Keeley SD"/>
            <person name="Tatsumi K"/>
            <person name="Tanaka K"/>
            <person name="Motone F"/>
            <person name="Kageyama Y"/>
            <person name="Nozu R"/>
            <person name="Adachi N"/>
            <person name="Nishimura O"/>
            <person name="Nakagawa R"/>
            <person name="Tanegashima C"/>
            <person name="Kiyatake I"/>
            <person name="Matsumoto R"/>
            <person name="Murakumo K"/>
            <person name="Nishida K"/>
            <person name="Terakita A"/>
            <person name="Kuratani S"/>
            <person name="Sato K"/>
            <person name="Hyodo S Kuraku.S."/>
        </authorList>
    </citation>
    <scope>NUCLEOTIDE SEQUENCE [LARGE SCALE GENOMIC DNA]</scope>
</reference>
<gene>
    <name evidence="3" type="ORF">chiPu_0024695</name>
</gene>
<feature type="region of interest" description="Disordered" evidence="1">
    <location>
        <begin position="21"/>
        <end position="83"/>
    </location>
</feature>
<proteinExistence type="predicted"/>
<feature type="signal peptide" evidence="2">
    <location>
        <begin position="1"/>
        <end position="25"/>
    </location>
</feature>
<protein>
    <submittedName>
        <fullName evidence="3">Uncharacterized protein</fullName>
    </submittedName>
</protein>
<organism evidence="3 4">
    <name type="scientific">Chiloscyllium punctatum</name>
    <name type="common">Brownbanded bambooshark</name>
    <name type="synonym">Hemiscyllium punctatum</name>
    <dbReference type="NCBI Taxonomy" id="137246"/>
    <lineage>
        <taxon>Eukaryota</taxon>
        <taxon>Metazoa</taxon>
        <taxon>Chordata</taxon>
        <taxon>Craniata</taxon>
        <taxon>Vertebrata</taxon>
        <taxon>Chondrichthyes</taxon>
        <taxon>Elasmobranchii</taxon>
        <taxon>Galeomorphii</taxon>
        <taxon>Galeoidea</taxon>
        <taxon>Orectolobiformes</taxon>
        <taxon>Hemiscylliidae</taxon>
        <taxon>Chiloscyllium</taxon>
    </lineage>
</organism>
<dbReference type="Proteomes" id="UP000287033">
    <property type="component" value="Unassembled WGS sequence"/>
</dbReference>
<keyword evidence="4" id="KW-1185">Reference proteome</keyword>
<evidence type="ECO:0000313" key="4">
    <source>
        <dbReference type="Proteomes" id="UP000287033"/>
    </source>
</evidence>
<evidence type="ECO:0000256" key="1">
    <source>
        <dbReference type="SAM" id="MobiDB-lite"/>
    </source>
</evidence>
<dbReference type="EMBL" id="BEZZ01044225">
    <property type="protein sequence ID" value="GCC40713.1"/>
    <property type="molecule type" value="Genomic_DNA"/>
</dbReference>
<accession>A0A401TDI2</accession>
<keyword evidence="2" id="KW-0732">Signal</keyword>
<sequence>MNYTPLRWRMKLLAASAQLLSTASASPPPPAQPRLPPALAEQELQPRLPPALAEQELQPRLPPALAEQELQPSPPSVTHHSHQAVRGIYNAETEPGLFFRPKRRFFCSSDAA</sequence>
<feature type="chain" id="PRO_5018991184" evidence="2">
    <location>
        <begin position="26"/>
        <end position="112"/>
    </location>
</feature>
<name>A0A401TDI2_CHIPU</name>
<dbReference type="AlphaFoldDB" id="A0A401TDI2"/>